<organism evidence="4 5">
    <name type="scientific">Sarocladium strictum</name>
    <name type="common">Black bundle disease fungus</name>
    <name type="synonym">Acremonium strictum</name>
    <dbReference type="NCBI Taxonomy" id="5046"/>
    <lineage>
        <taxon>Eukaryota</taxon>
        <taxon>Fungi</taxon>
        <taxon>Dikarya</taxon>
        <taxon>Ascomycota</taxon>
        <taxon>Pezizomycotina</taxon>
        <taxon>Sordariomycetes</taxon>
        <taxon>Hypocreomycetidae</taxon>
        <taxon>Hypocreales</taxon>
        <taxon>Sarocladiaceae</taxon>
        <taxon>Sarocladium</taxon>
    </lineage>
</organism>
<feature type="compositionally biased region" description="Low complexity" evidence="2">
    <location>
        <begin position="144"/>
        <end position="161"/>
    </location>
</feature>
<dbReference type="AlphaFoldDB" id="A0AA39L5Z5"/>
<feature type="domain" description="BHLH" evidence="3">
    <location>
        <begin position="245"/>
        <end position="302"/>
    </location>
</feature>
<dbReference type="InterPro" id="IPR052099">
    <property type="entry name" value="Regulatory_TF_Diverse"/>
</dbReference>
<dbReference type="CDD" id="cd11395">
    <property type="entry name" value="bHLHzip_SREBP_like"/>
    <property type="match status" value="1"/>
</dbReference>
<dbReference type="PANTHER" id="PTHR47336">
    <property type="entry name" value="TRANSCRIPTION FACTOR HMS1-RELATED"/>
    <property type="match status" value="1"/>
</dbReference>
<comment type="caution">
    <text evidence="4">The sequence shown here is derived from an EMBL/GenBank/DDBJ whole genome shotgun (WGS) entry which is preliminary data.</text>
</comment>
<feature type="region of interest" description="Disordered" evidence="2">
    <location>
        <begin position="129"/>
        <end position="169"/>
    </location>
</feature>
<dbReference type="SMART" id="SM00353">
    <property type="entry name" value="HLH"/>
    <property type="match status" value="1"/>
</dbReference>
<dbReference type="InterPro" id="IPR036638">
    <property type="entry name" value="HLH_DNA-bd_sf"/>
</dbReference>
<dbReference type="Proteomes" id="UP001175261">
    <property type="component" value="Unassembled WGS sequence"/>
</dbReference>
<protein>
    <recommendedName>
        <fullName evidence="3">BHLH domain-containing protein</fullName>
    </recommendedName>
</protein>
<dbReference type="InterPro" id="IPR011598">
    <property type="entry name" value="bHLH_dom"/>
</dbReference>
<sequence>MATRQKHAVDHTPTADRHNDKRIKLDQPAPQAHPFENVDYWLDFEPDQQDEARTETSFDSCFSQWLDASKINDNTPVVGSSNPNMNSTNPNDFLFFNQPTPDVDDALKLMNLGDPWDVVDQQGQQKAGLYPELFPPTPDSEASPQPQTYQPPTTLTPGTQPASLSSTPYLGDEEKLSLLSLALNLGPLPTSFLPSGPFDMGMSGLCRDSPQSTTSDKNSKAQSKSSPRTGAGIEKSSAKSKARHVDRAAHNDIERRYRTNLKHKIAELRDAIPALAGEDGDDSGAETGNSKVSKATEYIHQLEQRNKAMEAQHQILLRRLQAVEILLDPRRSALAARMGVKTEPQ</sequence>
<proteinExistence type="predicted"/>
<feature type="compositionally biased region" description="Basic and acidic residues" evidence="2">
    <location>
        <begin position="7"/>
        <end position="25"/>
    </location>
</feature>
<feature type="region of interest" description="Disordered" evidence="2">
    <location>
        <begin position="1"/>
        <end position="32"/>
    </location>
</feature>
<dbReference type="GO" id="GO:0046983">
    <property type="term" value="F:protein dimerization activity"/>
    <property type="evidence" value="ECO:0007669"/>
    <property type="project" value="InterPro"/>
</dbReference>
<keyword evidence="5" id="KW-1185">Reference proteome</keyword>
<gene>
    <name evidence="4" type="ORF">NLU13_7697</name>
</gene>
<evidence type="ECO:0000313" key="5">
    <source>
        <dbReference type="Proteomes" id="UP001175261"/>
    </source>
</evidence>
<evidence type="ECO:0000259" key="3">
    <source>
        <dbReference type="PROSITE" id="PS50888"/>
    </source>
</evidence>
<evidence type="ECO:0000313" key="4">
    <source>
        <dbReference type="EMBL" id="KAK0385220.1"/>
    </source>
</evidence>
<name>A0AA39L5Z5_SARSR</name>
<accession>A0AA39L5Z5</accession>
<dbReference type="Pfam" id="PF00010">
    <property type="entry name" value="HLH"/>
    <property type="match status" value="1"/>
</dbReference>
<dbReference type="Gene3D" id="4.10.280.10">
    <property type="entry name" value="Helix-loop-helix DNA-binding domain"/>
    <property type="match status" value="1"/>
</dbReference>
<feature type="coiled-coil region" evidence="1">
    <location>
        <begin position="292"/>
        <end position="319"/>
    </location>
</feature>
<dbReference type="PROSITE" id="PS50888">
    <property type="entry name" value="BHLH"/>
    <property type="match status" value="1"/>
</dbReference>
<dbReference type="PANTHER" id="PTHR47336:SF2">
    <property type="entry name" value="TRANSCRIPTION FACTOR HMS1-RELATED"/>
    <property type="match status" value="1"/>
</dbReference>
<dbReference type="SUPFAM" id="SSF47459">
    <property type="entry name" value="HLH, helix-loop-helix DNA-binding domain"/>
    <property type="match status" value="1"/>
</dbReference>
<reference evidence="4" key="1">
    <citation type="submission" date="2022-10" db="EMBL/GenBank/DDBJ databases">
        <title>Determination and structural analysis of whole genome sequence of Sarocladium strictum F4-1.</title>
        <authorList>
            <person name="Hu L."/>
            <person name="Jiang Y."/>
        </authorList>
    </citation>
    <scope>NUCLEOTIDE SEQUENCE</scope>
    <source>
        <strain evidence="4">F4-1</strain>
    </source>
</reference>
<feature type="compositionally biased region" description="Polar residues" evidence="2">
    <location>
        <begin position="209"/>
        <end position="228"/>
    </location>
</feature>
<evidence type="ECO:0000256" key="2">
    <source>
        <dbReference type="SAM" id="MobiDB-lite"/>
    </source>
</evidence>
<feature type="region of interest" description="Disordered" evidence="2">
    <location>
        <begin position="202"/>
        <end position="251"/>
    </location>
</feature>
<evidence type="ECO:0000256" key="1">
    <source>
        <dbReference type="SAM" id="Coils"/>
    </source>
</evidence>
<keyword evidence="1" id="KW-0175">Coiled coil</keyword>
<dbReference type="EMBL" id="JAPDFR010000007">
    <property type="protein sequence ID" value="KAK0385220.1"/>
    <property type="molecule type" value="Genomic_DNA"/>
</dbReference>